<evidence type="ECO:0000313" key="1">
    <source>
        <dbReference type="EMBL" id="CAJ2636919.1"/>
    </source>
</evidence>
<reference evidence="1" key="1">
    <citation type="submission" date="2023-10" db="EMBL/GenBank/DDBJ databases">
        <authorList>
            <person name="Rodriguez Cubillos JULIANA M."/>
            <person name="De Vega J."/>
        </authorList>
    </citation>
    <scope>NUCLEOTIDE SEQUENCE</scope>
</reference>
<keyword evidence="2" id="KW-1185">Reference proteome</keyword>
<name>A0ACB0IX82_TRIPR</name>
<sequence>MAFLRSRIHDVITKLSSETSVEVDLDLGYGLKICKVVTRKEFEEVNKEVFEKCEKLIIQCLQDAKIEVENINDVIIVGGCWCDGCYKLFYTSTAQYCNNRTDIGSGYNPLQTILHNFHRSTVEVARLSRLCLKHSQILDNFAEATISKSLGSMREQFGVNGSEAF</sequence>
<gene>
    <name evidence="1" type="ORF">MILVUS5_LOCUS7342</name>
</gene>
<proteinExistence type="predicted"/>
<protein>
    <submittedName>
        <fullName evidence="1">Uncharacterized protein</fullName>
    </submittedName>
</protein>
<evidence type="ECO:0000313" key="2">
    <source>
        <dbReference type="Proteomes" id="UP001177021"/>
    </source>
</evidence>
<comment type="caution">
    <text evidence="1">The sequence shown here is derived from an EMBL/GenBank/DDBJ whole genome shotgun (WGS) entry which is preliminary data.</text>
</comment>
<dbReference type="Proteomes" id="UP001177021">
    <property type="component" value="Unassembled WGS sequence"/>
</dbReference>
<dbReference type="EMBL" id="CASHSV030000013">
    <property type="protein sequence ID" value="CAJ2636919.1"/>
    <property type="molecule type" value="Genomic_DNA"/>
</dbReference>
<accession>A0ACB0IX82</accession>
<organism evidence="1 2">
    <name type="scientific">Trifolium pratense</name>
    <name type="common">Red clover</name>
    <dbReference type="NCBI Taxonomy" id="57577"/>
    <lineage>
        <taxon>Eukaryota</taxon>
        <taxon>Viridiplantae</taxon>
        <taxon>Streptophyta</taxon>
        <taxon>Embryophyta</taxon>
        <taxon>Tracheophyta</taxon>
        <taxon>Spermatophyta</taxon>
        <taxon>Magnoliopsida</taxon>
        <taxon>eudicotyledons</taxon>
        <taxon>Gunneridae</taxon>
        <taxon>Pentapetalae</taxon>
        <taxon>rosids</taxon>
        <taxon>fabids</taxon>
        <taxon>Fabales</taxon>
        <taxon>Fabaceae</taxon>
        <taxon>Papilionoideae</taxon>
        <taxon>50 kb inversion clade</taxon>
        <taxon>NPAAA clade</taxon>
        <taxon>Hologalegina</taxon>
        <taxon>IRL clade</taxon>
        <taxon>Trifolieae</taxon>
        <taxon>Trifolium</taxon>
    </lineage>
</organism>